<evidence type="ECO:0000256" key="2">
    <source>
        <dbReference type="ARBA" id="ARBA00008164"/>
    </source>
</evidence>
<organism evidence="7">
    <name type="scientific">Nippostrongylus brasiliensis</name>
    <name type="common">Rat hookworm</name>
    <dbReference type="NCBI Taxonomy" id="27835"/>
    <lineage>
        <taxon>Eukaryota</taxon>
        <taxon>Metazoa</taxon>
        <taxon>Ecdysozoa</taxon>
        <taxon>Nematoda</taxon>
        <taxon>Chromadorea</taxon>
        <taxon>Rhabditida</taxon>
        <taxon>Rhabditina</taxon>
        <taxon>Rhabditomorpha</taxon>
        <taxon>Strongyloidea</taxon>
        <taxon>Heligmosomidae</taxon>
        <taxon>Nippostrongylus</taxon>
    </lineage>
</organism>
<dbReference type="GO" id="GO:0007005">
    <property type="term" value="P:mitochondrion organization"/>
    <property type="evidence" value="ECO:0007669"/>
    <property type="project" value="TreeGrafter"/>
</dbReference>
<dbReference type="InterPro" id="IPR001972">
    <property type="entry name" value="Stomatin_HflK_fam"/>
</dbReference>
<dbReference type="PRINTS" id="PR00721">
    <property type="entry name" value="STOMATIN"/>
</dbReference>
<gene>
    <name evidence="5" type="ORF">NBR_LOCUS8171</name>
</gene>
<accession>A0A0N4XYK2</accession>
<comment type="similarity">
    <text evidence="2">Belongs to the band 7/mec-2 family.</text>
</comment>
<evidence type="ECO:0000313" key="7">
    <source>
        <dbReference type="WBParaSite" id="NBR_0000817001-mRNA-1"/>
    </source>
</evidence>
<dbReference type="InterPro" id="IPR032435">
    <property type="entry name" value="STML2-like_C"/>
</dbReference>
<reference evidence="7" key="1">
    <citation type="submission" date="2017-02" db="UniProtKB">
        <authorList>
            <consortium name="WormBaseParasite"/>
        </authorList>
    </citation>
    <scope>IDENTIFICATION</scope>
</reference>
<dbReference type="FunFam" id="3.30.479.30:FF:000008">
    <property type="entry name" value="Stomatin-like protein 2, mitochondrial"/>
    <property type="match status" value="1"/>
</dbReference>
<dbReference type="SMART" id="SM00244">
    <property type="entry name" value="PHB"/>
    <property type="match status" value="1"/>
</dbReference>
<dbReference type="PANTHER" id="PTHR43327:SF10">
    <property type="entry name" value="STOMATIN-LIKE PROTEIN 2, MITOCHONDRIAL"/>
    <property type="match status" value="1"/>
</dbReference>
<dbReference type="InterPro" id="IPR036013">
    <property type="entry name" value="Band_7/SPFH_dom_sf"/>
</dbReference>
<dbReference type="InterPro" id="IPR001107">
    <property type="entry name" value="Band_7"/>
</dbReference>
<sequence>MSSVRSLRSLNAICRNTLPIASYRYSSSARNTFINFVPQQEAWVVERMGKFYKILEPGLNVLIPVLDRIRFVQSLREIAIEIPQQGAITLDNVQLQLDGVLYLRVFNPYRASYGVDDPEFAVTQLAQTTMRSEVGKISLDTVFREREQLNENIVAAINKAAEPWGIKCMRYEIRDMHMPAKIQEAMQMQVEAERKKRAAILESEGHREAAINRAEGEKKAKILASEATEAEQINVARGEAEALRINAEARAQAIERIAAALNQKGGDGAASFAVAQQYVEAFQNLAKESNTIVLPANLSEPSSMVAQALTLYENISKKHSKS</sequence>
<dbReference type="CDD" id="cd08829">
    <property type="entry name" value="SPFH_paraslipin"/>
    <property type="match status" value="1"/>
</dbReference>
<keyword evidence="6" id="KW-1185">Reference proteome</keyword>
<comment type="subcellular location">
    <subcellularLocation>
        <location evidence="1">Mitochondrion</location>
    </subcellularLocation>
</comment>
<dbReference type="PANTHER" id="PTHR43327">
    <property type="entry name" value="STOMATIN-LIKE PROTEIN 2, MITOCHONDRIAL"/>
    <property type="match status" value="1"/>
</dbReference>
<dbReference type="GO" id="GO:0005739">
    <property type="term" value="C:mitochondrion"/>
    <property type="evidence" value="ECO:0007669"/>
    <property type="project" value="UniProtKB-SubCell"/>
</dbReference>
<dbReference type="Pfam" id="PF16200">
    <property type="entry name" value="Band_7_C"/>
    <property type="match status" value="1"/>
</dbReference>
<dbReference type="EMBL" id="UYSL01019972">
    <property type="protein sequence ID" value="VDL71760.1"/>
    <property type="molecule type" value="Genomic_DNA"/>
</dbReference>
<dbReference type="Gene3D" id="3.30.479.30">
    <property type="entry name" value="Band 7 domain"/>
    <property type="match status" value="1"/>
</dbReference>
<dbReference type="Pfam" id="PF01145">
    <property type="entry name" value="Band_7"/>
    <property type="match status" value="1"/>
</dbReference>
<evidence type="ECO:0000313" key="5">
    <source>
        <dbReference type="EMBL" id="VDL71760.1"/>
    </source>
</evidence>
<proteinExistence type="inferred from homology"/>
<name>A0A0N4XYK2_NIPBR</name>
<keyword evidence="3" id="KW-0496">Mitochondrion</keyword>
<evidence type="ECO:0000313" key="6">
    <source>
        <dbReference type="Proteomes" id="UP000271162"/>
    </source>
</evidence>
<dbReference type="SUPFAM" id="SSF117892">
    <property type="entry name" value="Band 7/SPFH domain"/>
    <property type="match status" value="1"/>
</dbReference>
<dbReference type="InterPro" id="IPR050710">
    <property type="entry name" value="Band7/mec-2_domain"/>
</dbReference>
<protein>
    <submittedName>
        <fullName evidence="7">Stomatin-like protein 2, mitochondrial (inferred by orthology to a human protein)</fullName>
    </submittedName>
</protein>
<dbReference type="AlphaFoldDB" id="A0A0N4XYK2"/>
<dbReference type="OrthoDB" id="434619at2759"/>
<evidence type="ECO:0000259" key="4">
    <source>
        <dbReference type="SMART" id="SM00244"/>
    </source>
</evidence>
<dbReference type="GO" id="GO:0016020">
    <property type="term" value="C:membrane"/>
    <property type="evidence" value="ECO:0007669"/>
    <property type="project" value="InterPro"/>
</dbReference>
<dbReference type="STRING" id="27835.A0A0N4XYK2"/>
<evidence type="ECO:0000256" key="3">
    <source>
        <dbReference type="ARBA" id="ARBA00023128"/>
    </source>
</evidence>
<dbReference type="WBParaSite" id="NBR_0000817001-mRNA-1">
    <property type="protein sequence ID" value="NBR_0000817001-mRNA-1"/>
    <property type="gene ID" value="NBR_0000817001"/>
</dbReference>
<feature type="domain" description="Band 7" evidence="4">
    <location>
        <begin position="32"/>
        <end position="190"/>
    </location>
</feature>
<reference evidence="5 6" key="2">
    <citation type="submission" date="2018-11" db="EMBL/GenBank/DDBJ databases">
        <authorList>
            <consortium name="Pathogen Informatics"/>
        </authorList>
    </citation>
    <scope>NUCLEOTIDE SEQUENCE [LARGE SCALE GENOMIC DNA]</scope>
</reference>
<evidence type="ECO:0000256" key="1">
    <source>
        <dbReference type="ARBA" id="ARBA00004173"/>
    </source>
</evidence>
<dbReference type="OMA" id="YLQMLPK"/>
<dbReference type="Proteomes" id="UP000271162">
    <property type="component" value="Unassembled WGS sequence"/>
</dbReference>